<evidence type="ECO:0000313" key="3">
    <source>
        <dbReference type="Proteomes" id="UP000553632"/>
    </source>
</evidence>
<dbReference type="Proteomes" id="UP000553632">
    <property type="component" value="Unassembled WGS sequence"/>
</dbReference>
<feature type="non-terminal residue" evidence="2">
    <location>
        <position position="1"/>
    </location>
</feature>
<gene>
    <name evidence="2" type="ORF">FOZ63_020252</name>
</gene>
<name>A0A7J6R7H9_PEROL</name>
<evidence type="ECO:0000256" key="1">
    <source>
        <dbReference type="SAM" id="MobiDB-lite"/>
    </source>
</evidence>
<protein>
    <submittedName>
        <fullName evidence="2">Uncharacterized protein</fullName>
    </submittedName>
</protein>
<evidence type="ECO:0000313" key="2">
    <source>
        <dbReference type="EMBL" id="KAF4716533.1"/>
    </source>
</evidence>
<organism evidence="2 3">
    <name type="scientific">Perkinsus olseni</name>
    <name type="common">Perkinsus atlanticus</name>
    <dbReference type="NCBI Taxonomy" id="32597"/>
    <lineage>
        <taxon>Eukaryota</taxon>
        <taxon>Sar</taxon>
        <taxon>Alveolata</taxon>
        <taxon>Perkinsozoa</taxon>
        <taxon>Perkinsea</taxon>
        <taxon>Perkinsida</taxon>
        <taxon>Perkinsidae</taxon>
        <taxon>Perkinsus</taxon>
    </lineage>
</organism>
<keyword evidence="3" id="KW-1185">Reference proteome</keyword>
<accession>A0A7J6R7H9</accession>
<feature type="region of interest" description="Disordered" evidence="1">
    <location>
        <begin position="76"/>
        <end position="154"/>
    </location>
</feature>
<feature type="non-terminal residue" evidence="2">
    <location>
        <position position="154"/>
    </location>
</feature>
<dbReference type="EMBL" id="JABANO010027632">
    <property type="protein sequence ID" value="KAF4716533.1"/>
    <property type="molecule type" value="Genomic_DNA"/>
</dbReference>
<comment type="caution">
    <text evidence="2">The sequence shown here is derived from an EMBL/GenBank/DDBJ whole genome shotgun (WGS) entry which is preliminary data.</text>
</comment>
<reference evidence="2 3" key="1">
    <citation type="submission" date="2020-04" db="EMBL/GenBank/DDBJ databases">
        <title>Perkinsus olseni comparative genomics.</title>
        <authorList>
            <person name="Bogema D.R."/>
        </authorList>
    </citation>
    <scope>NUCLEOTIDE SEQUENCE [LARGE SCALE GENOMIC DNA]</scope>
    <source>
        <strain evidence="2 3">ATCC PRA-207</strain>
    </source>
</reference>
<sequence>VFIECNLATIGKPLARRCCVEREDVVRTDALEAYELLFSSSTTMMSTLIATNRGSTAATMYNLYRGHACTDRLGQYYPYGGDTRPDTVGITNVSPQVINVPPPPADDDDDGITTQQQQQPHGNVSSSSSPPPAKRTKYHQQQQQGKEREDVNEG</sequence>
<feature type="compositionally biased region" description="Basic and acidic residues" evidence="1">
    <location>
        <begin position="145"/>
        <end position="154"/>
    </location>
</feature>
<proteinExistence type="predicted"/>
<dbReference type="AlphaFoldDB" id="A0A7J6R7H9"/>